<accession>A0ACA9K830</accession>
<sequence>MSEDIPFQDAVLELVKVVQTALYIIGDFPWDFVDGLLCDSTESALRKFNIETTTLEEFGKSVQIDRLRYLWRGKEAVESDWFHGGRELGKSFLRGAKTGGAIKEGVRGVTGSLSNLVDRGGSPIEKIVNLPSKSLSLPPNWSWRGRGKRKRSGIAGRRMRNSEGRKSRVDQSISNNFVNSKLLTVPQIEYESTDTEASAQPDMDAESVSSSEDETCDWQKRERSCSVGTYEKPTSSSICELRRSNSFATLEMARKQGVRELSSRRTIDMDIQTYMIYENLKQKEVSLKGLVERLESIVKEYDDQIEQLNNAYDIRYEKFKSTEMNGLAVLSKQKMVSKSINQIKDHSGKLNYEIGVLEDKLKEAEDLVNRFCLKVQVLDSKMTQSQRSIRVFYDLWNYIFDQLRVIAPRFYKKRTEGDDE</sequence>
<dbReference type="Proteomes" id="UP000789525">
    <property type="component" value="Unassembled WGS sequence"/>
</dbReference>
<gene>
    <name evidence="1" type="ORF">ACOLOM_LOCUS1078</name>
</gene>
<reference evidence="1" key="1">
    <citation type="submission" date="2021-06" db="EMBL/GenBank/DDBJ databases">
        <authorList>
            <person name="Kallberg Y."/>
            <person name="Tangrot J."/>
            <person name="Rosling A."/>
        </authorList>
    </citation>
    <scope>NUCLEOTIDE SEQUENCE</scope>
    <source>
        <strain evidence="1">CL356</strain>
    </source>
</reference>
<evidence type="ECO:0000313" key="2">
    <source>
        <dbReference type="Proteomes" id="UP000789525"/>
    </source>
</evidence>
<comment type="caution">
    <text evidence="1">The sequence shown here is derived from an EMBL/GenBank/DDBJ whole genome shotgun (WGS) entry which is preliminary data.</text>
</comment>
<keyword evidence="2" id="KW-1185">Reference proteome</keyword>
<evidence type="ECO:0000313" key="1">
    <source>
        <dbReference type="EMBL" id="CAG8458700.1"/>
    </source>
</evidence>
<organism evidence="1 2">
    <name type="scientific">Acaulospora colombiana</name>
    <dbReference type="NCBI Taxonomy" id="27376"/>
    <lineage>
        <taxon>Eukaryota</taxon>
        <taxon>Fungi</taxon>
        <taxon>Fungi incertae sedis</taxon>
        <taxon>Mucoromycota</taxon>
        <taxon>Glomeromycotina</taxon>
        <taxon>Glomeromycetes</taxon>
        <taxon>Diversisporales</taxon>
        <taxon>Acaulosporaceae</taxon>
        <taxon>Acaulospora</taxon>
    </lineage>
</organism>
<name>A0ACA9K830_9GLOM</name>
<protein>
    <submittedName>
        <fullName evidence="1">6445_t:CDS:1</fullName>
    </submittedName>
</protein>
<proteinExistence type="predicted"/>
<dbReference type="EMBL" id="CAJVPT010001210">
    <property type="protein sequence ID" value="CAG8458700.1"/>
    <property type="molecule type" value="Genomic_DNA"/>
</dbReference>